<dbReference type="FunFam" id="3.30.1370.10:FF:000033">
    <property type="entry name" value="vigilin isoform X1"/>
    <property type="match status" value="1"/>
</dbReference>
<feature type="domain" description="K Homology" evidence="22">
    <location>
        <begin position="220"/>
        <end position="288"/>
    </location>
</feature>
<dbReference type="FunFam" id="3.30.1370.10:FF:000057">
    <property type="entry name" value="High density lipoprotein binding protein"/>
    <property type="match status" value="1"/>
</dbReference>
<evidence type="ECO:0000256" key="3">
    <source>
        <dbReference type="ARBA" id="ARBA00022448"/>
    </source>
</evidence>
<keyword evidence="7" id="KW-0677">Repeat</keyword>
<evidence type="ECO:0000256" key="14">
    <source>
        <dbReference type="ARBA" id="ARBA00023221"/>
    </source>
</evidence>
<evidence type="ECO:0000256" key="16">
    <source>
        <dbReference type="ARBA" id="ARBA00039270"/>
    </source>
</evidence>
<dbReference type="GO" id="GO:0003729">
    <property type="term" value="F:mRNA binding"/>
    <property type="evidence" value="ECO:0007669"/>
    <property type="project" value="TreeGrafter"/>
</dbReference>
<dbReference type="FunFam" id="3.30.1370.10:FF:000050">
    <property type="entry name" value="vigilin isoform X1"/>
    <property type="match status" value="1"/>
</dbReference>
<keyword evidence="4" id="KW-0963">Cytoplasm</keyword>
<dbReference type="GO" id="GO:0006869">
    <property type="term" value="P:lipid transport"/>
    <property type="evidence" value="ECO:0007669"/>
    <property type="project" value="UniProtKB-KW"/>
</dbReference>
<dbReference type="CDD" id="cd22412">
    <property type="entry name" value="KH-I_Vigilin_rpt9"/>
    <property type="match status" value="1"/>
</dbReference>
<feature type="domain" description="K Homology" evidence="22">
    <location>
        <begin position="293"/>
        <end position="361"/>
    </location>
</feature>
<dbReference type="FunFam" id="3.30.1370.10:FF:000018">
    <property type="entry name" value="vigilin isoform X1"/>
    <property type="match status" value="3"/>
</dbReference>
<feature type="domain" description="K Homology" evidence="22">
    <location>
        <begin position="567"/>
        <end position="635"/>
    </location>
</feature>
<feature type="region of interest" description="Disordered" evidence="21">
    <location>
        <begin position="898"/>
        <end position="934"/>
    </location>
</feature>
<proteinExistence type="predicted"/>
<evidence type="ECO:0000256" key="11">
    <source>
        <dbReference type="ARBA" id="ARBA00023055"/>
    </source>
</evidence>
<feature type="region of interest" description="Disordered" evidence="21">
    <location>
        <begin position="1224"/>
        <end position="1255"/>
    </location>
</feature>
<feature type="region of interest" description="Disordered" evidence="21">
    <location>
        <begin position="28"/>
        <end position="47"/>
    </location>
</feature>
<evidence type="ECO:0000256" key="20">
    <source>
        <dbReference type="SAM" id="Coils"/>
    </source>
</evidence>
<reference evidence="23 24" key="1">
    <citation type="submission" date="2014-04" db="EMBL/GenBank/DDBJ databases">
        <title>Genome evolution of avian class.</title>
        <authorList>
            <person name="Zhang G."/>
            <person name="Li C."/>
        </authorList>
    </citation>
    <scope>NUCLEOTIDE SEQUENCE [LARGE SCALE GENOMIC DNA]</scope>
    <source>
        <strain evidence="23">BGI_N321</strain>
    </source>
</reference>
<feature type="domain" description="K Homology" evidence="22">
    <location>
        <begin position="859"/>
        <end position="959"/>
    </location>
</feature>
<feature type="domain" description="K Homology" evidence="22">
    <location>
        <begin position="362"/>
        <end position="428"/>
    </location>
</feature>
<evidence type="ECO:0000256" key="2">
    <source>
        <dbReference type="ARBA" id="ARBA00004496"/>
    </source>
</evidence>
<sequence length="1255" mass="139962">MSSVAVLTQESFAEHRSGLAQQQVKVTALNSEEENDPPTYKEAFPPLPEKAPCLEAAQEPAGPWSKIRPIKASVITQVFHVPLEERKYKDMNQFGEGEQAKICLDIMQKTGAHLELSLAKDQGLSIMVSGKLEAVMKARKEIVARLQTQASATVAIPKEHHRFVIGKNGEKLQDLELKTATKIQIPRPDDPSNQIKITGTKEGIEKARHEILLISAEQDKRAVERLDVEKVYHPFIAGPYNKLVSELMQDTGTRINIPPPSVNKTEIVFTGEKEQLAQAVARVKKIYEEKKKKTTTIAVEVKKSQHKYVIGPKGNSLQEILEKTGVSVEIPPTDSSSETVILRGEPEKLGQALTEVYAKANSFTVSSVSAPSWLHRFIIGKKGQNLAKITQQMPKVHIEFTEGEDKITLEGPTEDVNVAQEQIEVMVKDLINRMDYAEINVDHKFHRHLIGKNGANINRIKDLYKVSVRIPPDNEKSNLIRIEGDPQGVQQAKKELLELASRMKFHRTIIGQKGERIREIREKFPEVIINFPDPAHKSDIVQLRGPKNEVEKCTKYMQKMVADLVENSFSISVPIFKQFHKNIIGKGGANIKKIREESNTKIDLPAENSNSETIIITGKRANCEAARHRILAIQKELANITEVEVSIPSKLHNSLIGAKGRLIRSIMEECGGVHIHFPTEGSGSDTVTIRGPAQDVEKAKKQLLHLAEEKQTKSYTVDLRAKPEYHKFLIGKGGGNIRKVRDNTGARIIFPTSEDKDQELITIMGTEEAVKEAQKELEALIKNLDNVVEDSMVVDPKHHRHFVIRRGQVLREIADEYGGVMVSFPRSGTQSDKVTLKGAKDCVEAAKKRIQEIIEDLEAQVTIECTIPQKFHRSIMGPKGSRIQQITRDYGVQIKFPDREENPAPVAEPAVQENGEEGGEGKDGKDADPSSPKKCDIIIISGRREKCEAAKEALQALVPVTIEVEVPFDLHRYIIGQKGSGIRKMMDEFEVNIQVPAPELQSDIITITGLATNLGRAKAGLLERGKELQAEQEDRALRSFKLTVTVDPKYHPKIIGRKGAVITQIRTEHEVNIQFPDKDDESQAQDQINITGYEKNAEAARDAIMKIVGELEQMVSEDVTLDHRVHARIIGARGKAIRKIMDEFKVDIRFPQSGAPDPNCVTVTGLPENVEEAIDHILNLEEEYLADVVDNEAMQVYMKPSSHEESKAPSKGFVVRDAPWATVNNEKAPDMSSSEDFPSFGAQVAPKTLPWGPKR</sequence>
<dbReference type="CDD" id="cd22407">
    <property type="entry name" value="KH-I_Vigilin_rpt3"/>
    <property type="match status" value="1"/>
</dbReference>
<feature type="domain" description="K Homology" evidence="22">
    <location>
        <begin position="1038"/>
        <end position="1109"/>
    </location>
</feature>
<dbReference type="GO" id="GO:0005737">
    <property type="term" value="C:cytoplasm"/>
    <property type="evidence" value="ECO:0007669"/>
    <property type="project" value="UniProtKB-SubCell"/>
</dbReference>
<keyword evidence="9 19" id="KW-0694">RNA-binding</keyword>
<dbReference type="SUPFAM" id="SSF54791">
    <property type="entry name" value="Eukaryotic type KH-domain (KH-domain type I)"/>
    <property type="match status" value="13"/>
</dbReference>
<evidence type="ECO:0000313" key="24">
    <source>
        <dbReference type="Proteomes" id="UP000053620"/>
    </source>
</evidence>
<dbReference type="PANTHER" id="PTHR10627:SF34">
    <property type="entry name" value="VIGILIN"/>
    <property type="match status" value="1"/>
</dbReference>
<dbReference type="CDD" id="cd22410">
    <property type="entry name" value="KH-I_Vigilin_rpt7"/>
    <property type="match status" value="1"/>
</dbReference>
<evidence type="ECO:0000256" key="8">
    <source>
        <dbReference type="ARBA" id="ARBA00022850"/>
    </source>
</evidence>
<dbReference type="PROSITE" id="PS50084">
    <property type="entry name" value="KH_TYPE_1"/>
    <property type="match status" value="14"/>
</dbReference>
<dbReference type="InterPro" id="IPR036612">
    <property type="entry name" value="KH_dom_type_1_sf"/>
</dbReference>
<dbReference type="FunFam" id="3.30.1370.10:FF:000067">
    <property type="entry name" value="High density lipoprotein binding protein"/>
    <property type="match status" value="1"/>
</dbReference>
<dbReference type="FunFam" id="3.30.1370.10:FF:000062">
    <property type="entry name" value="vigilin isoform X1"/>
    <property type="match status" value="1"/>
</dbReference>
<evidence type="ECO:0000259" key="22">
    <source>
        <dbReference type="SMART" id="SM00322"/>
    </source>
</evidence>
<dbReference type="InterPro" id="IPR004087">
    <property type="entry name" value="KH_dom"/>
</dbReference>
<keyword evidence="15" id="KW-0539">Nucleus</keyword>
<feature type="domain" description="K Homology" evidence="22">
    <location>
        <begin position="639"/>
        <end position="708"/>
    </location>
</feature>
<evidence type="ECO:0000256" key="5">
    <source>
        <dbReference type="ARBA" id="ARBA00022548"/>
    </source>
</evidence>
<evidence type="ECO:0000256" key="21">
    <source>
        <dbReference type="SAM" id="MobiDB-lite"/>
    </source>
</evidence>
<evidence type="ECO:0000256" key="15">
    <source>
        <dbReference type="ARBA" id="ARBA00023242"/>
    </source>
</evidence>
<keyword evidence="24" id="KW-1185">Reference proteome</keyword>
<feature type="coiled-coil region" evidence="20">
    <location>
        <begin position="763"/>
        <end position="790"/>
    </location>
</feature>
<comment type="subcellular location">
    <subcellularLocation>
        <location evidence="2">Cytoplasm</location>
    </subcellularLocation>
    <subcellularLocation>
        <location evidence="1">Nucleus</location>
    </subcellularLocation>
</comment>
<keyword evidence="20" id="KW-0175">Coiled coil</keyword>
<evidence type="ECO:0000256" key="12">
    <source>
        <dbReference type="ARBA" id="ARBA00023098"/>
    </source>
</evidence>
<dbReference type="SMART" id="SM00322">
    <property type="entry name" value="KH"/>
    <property type="match status" value="14"/>
</dbReference>
<dbReference type="InterPro" id="IPR004088">
    <property type="entry name" value="KH_dom_type_1"/>
</dbReference>
<dbReference type="EMBL" id="KL351460">
    <property type="protein sequence ID" value="KFZ59201.1"/>
    <property type="molecule type" value="Genomic_DNA"/>
</dbReference>
<keyword evidence="6" id="KW-0597">Phosphoprotein</keyword>
<name>A0A094MXJ8_ANTCR</name>
<dbReference type="GO" id="GO:0008203">
    <property type="term" value="P:cholesterol metabolic process"/>
    <property type="evidence" value="ECO:0007669"/>
    <property type="project" value="UniProtKB-KW"/>
</dbReference>
<evidence type="ECO:0000256" key="10">
    <source>
        <dbReference type="ARBA" id="ARBA00022990"/>
    </source>
</evidence>
<keyword evidence="14" id="KW-0753">Steroid metabolism</keyword>
<feature type="domain" description="K Homology" evidence="22">
    <location>
        <begin position="148"/>
        <end position="216"/>
    </location>
</feature>
<feature type="domain" description="K Homology" evidence="22">
    <location>
        <begin position="786"/>
        <end position="855"/>
    </location>
</feature>
<evidence type="ECO:0000256" key="4">
    <source>
        <dbReference type="ARBA" id="ARBA00022490"/>
    </source>
</evidence>
<dbReference type="CDD" id="cd22411">
    <property type="entry name" value="KH-I_Vigilin_rpt8"/>
    <property type="match status" value="1"/>
</dbReference>
<dbReference type="PANTHER" id="PTHR10627">
    <property type="entry name" value="SCP160"/>
    <property type="match status" value="1"/>
</dbReference>
<dbReference type="CDD" id="cd22417">
    <property type="entry name" value="KH-I_Vigilin_rpt14"/>
    <property type="match status" value="1"/>
</dbReference>
<dbReference type="FunFam" id="3.30.1370.10:FF:000039">
    <property type="entry name" value="vigilin isoform X1"/>
    <property type="match status" value="1"/>
</dbReference>
<evidence type="ECO:0000256" key="19">
    <source>
        <dbReference type="PROSITE-ProRule" id="PRU00117"/>
    </source>
</evidence>
<keyword evidence="11" id="KW-0445">Lipid transport</keyword>
<dbReference type="CDD" id="cd22413">
    <property type="entry name" value="KH-I_Vigilin_rpt10"/>
    <property type="match status" value="1"/>
</dbReference>
<keyword evidence="3" id="KW-0813">Transport</keyword>
<dbReference type="CDD" id="cd22406">
    <property type="entry name" value="KH-I_Vigilin_rpt2"/>
    <property type="match status" value="1"/>
</dbReference>
<dbReference type="FunFam" id="3.30.1370.10:FF:000046">
    <property type="entry name" value="High density lipoprotein binding protein"/>
    <property type="match status" value="1"/>
</dbReference>
<evidence type="ECO:0000256" key="6">
    <source>
        <dbReference type="ARBA" id="ARBA00022553"/>
    </source>
</evidence>
<dbReference type="Pfam" id="PF00013">
    <property type="entry name" value="KH_1"/>
    <property type="match status" value="14"/>
</dbReference>
<evidence type="ECO:0000256" key="17">
    <source>
        <dbReference type="ARBA" id="ARBA00055815"/>
    </source>
</evidence>
<dbReference type="CDD" id="cd02394">
    <property type="entry name" value="KH-I_Vigilin_rpt6"/>
    <property type="match status" value="1"/>
</dbReference>
<dbReference type="Gene3D" id="3.30.1370.10">
    <property type="entry name" value="K Homology domain, type 1"/>
    <property type="match status" value="13"/>
</dbReference>
<feature type="compositionally biased region" description="Basic and acidic residues" evidence="21">
    <location>
        <begin position="919"/>
        <end position="934"/>
    </location>
</feature>
<dbReference type="CDD" id="cd22414">
    <property type="entry name" value="KH-I_Vigilin_rpt11"/>
    <property type="match status" value="1"/>
</dbReference>
<keyword evidence="12" id="KW-0443">Lipid metabolism</keyword>
<evidence type="ECO:0000256" key="1">
    <source>
        <dbReference type="ARBA" id="ARBA00004123"/>
    </source>
</evidence>
<dbReference type="Pfam" id="PF24668">
    <property type="entry name" value="KH_Vigilin"/>
    <property type="match status" value="1"/>
</dbReference>
<evidence type="ECO:0000313" key="23">
    <source>
        <dbReference type="EMBL" id="KFZ59201.1"/>
    </source>
</evidence>
<dbReference type="CDD" id="cd22408">
    <property type="entry name" value="KH-I_Vigilin_rpt4"/>
    <property type="match status" value="1"/>
</dbReference>
<feature type="domain" description="K Homology" evidence="22">
    <location>
        <begin position="433"/>
        <end position="501"/>
    </location>
</feature>
<dbReference type="CDD" id="cd22405">
    <property type="entry name" value="KH-I_Vigilin_rpt1"/>
    <property type="match status" value="1"/>
</dbReference>
<dbReference type="Proteomes" id="UP000053620">
    <property type="component" value="Unassembled WGS sequence"/>
</dbReference>
<evidence type="ECO:0000256" key="18">
    <source>
        <dbReference type="ARBA" id="ARBA00077940"/>
    </source>
</evidence>
<dbReference type="AlphaFoldDB" id="A0A094MXJ8"/>
<keyword evidence="5" id="KW-0153">Cholesterol metabolism</keyword>
<keyword evidence="10" id="KW-0007">Acetylation</keyword>
<protein>
    <recommendedName>
        <fullName evidence="16">Vigilin</fullName>
    </recommendedName>
    <alternativeName>
        <fullName evidence="18">High density lipoprotein-binding protein</fullName>
    </alternativeName>
</protein>
<feature type="domain" description="K Homology" evidence="22">
    <location>
        <begin position="960"/>
        <end position="1026"/>
    </location>
</feature>
<gene>
    <name evidence="23" type="ORF">N321_02259</name>
</gene>
<dbReference type="CDD" id="cd22409">
    <property type="entry name" value="KH-I_Vigilin_rpt5"/>
    <property type="match status" value="1"/>
</dbReference>
<evidence type="ECO:0000256" key="13">
    <source>
        <dbReference type="ARBA" id="ARBA00023166"/>
    </source>
</evidence>
<dbReference type="InterPro" id="IPR057778">
    <property type="entry name" value="KH_Vigilin_N"/>
</dbReference>
<feature type="domain" description="K Homology" evidence="22">
    <location>
        <begin position="1113"/>
        <end position="1182"/>
    </location>
</feature>
<dbReference type="GO" id="GO:0005634">
    <property type="term" value="C:nucleus"/>
    <property type="evidence" value="ECO:0007669"/>
    <property type="project" value="UniProtKB-SubCell"/>
</dbReference>
<dbReference type="FunFam" id="3.30.1370.10:FF:000042">
    <property type="entry name" value="Vigilin isoform X1"/>
    <property type="match status" value="1"/>
</dbReference>
<evidence type="ECO:0000256" key="9">
    <source>
        <dbReference type="ARBA" id="ARBA00022884"/>
    </source>
</evidence>
<keyword evidence="13" id="KW-1207">Sterol metabolism</keyword>
<organism evidence="23 24">
    <name type="scientific">Antrostomus carolinensis</name>
    <name type="common">Chuck-will's-widow</name>
    <name type="synonym">Caprimulgus carolinensis</name>
    <dbReference type="NCBI Taxonomy" id="279965"/>
    <lineage>
        <taxon>Eukaryota</taxon>
        <taxon>Metazoa</taxon>
        <taxon>Chordata</taxon>
        <taxon>Craniata</taxon>
        <taxon>Vertebrata</taxon>
        <taxon>Euteleostomi</taxon>
        <taxon>Archelosauria</taxon>
        <taxon>Archosauria</taxon>
        <taxon>Dinosauria</taxon>
        <taxon>Saurischia</taxon>
        <taxon>Theropoda</taxon>
        <taxon>Coelurosauria</taxon>
        <taxon>Aves</taxon>
        <taxon>Neognathae</taxon>
        <taxon>Neoaves</taxon>
        <taxon>Strisores</taxon>
        <taxon>Caprimulgiformes</taxon>
        <taxon>Caprimulgidae</taxon>
        <taxon>Antrostomus</taxon>
    </lineage>
</organism>
<feature type="domain" description="K Homology" evidence="22">
    <location>
        <begin position="713"/>
        <end position="782"/>
    </location>
</feature>
<comment type="function">
    <text evidence="17">Appears to play a role in cell sterol metabolism. It may function to protect cells from over-accumulation of cholesterol.</text>
</comment>
<dbReference type="GO" id="GO:0034364">
    <property type="term" value="C:high-density lipoprotein particle"/>
    <property type="evidence" value="ECO:0007669"/>
    <property type="project" value="UniProtKB-KW"/>
</dbReference>
<dbReference type="CDD" id="cd22416">
    <property type="entry name" value="KH-I_Vigilin_rpt13"/>
    <property type="match status" value="1"/>
</dbReference>
<dbReference type="FunFam" id="3.30.1370.10:FF:000061">
    <property type="entry name" value="High density lipoprotein binding protein"/>
    <property type="match status" value="1"/>
</dbReference>
<evidence type="ECO:0000256" key="7">
    <source>
        <dbReference type="ARBA" id="ARBA00022737"/>
    </source>
</evidence>
<accession>A0A094MXJ8</accession>
<feature type="domain" description="K Homology" evidence="22">
    <location>
        <begin position="504"/>
        <end position="562"/>
    </location>
</feature>
<dbReference type="CDD" id="cd22418">
    <property type="entry name" value="KH-I_Vigilin_rpt15"/>
    <property type="match status" value="1"/>
</dbReference>
<keyword evidence="8" id="KW-0345">HDL</keyword>
<dbReference type="CDD" id="cd22415">
    <property type="entry name" value="KH-I_Vigilin_rpt12"/>
    <property type="match status" value="1"/>
</dbReference>